<sequence>MSNHSSSADSSRHSSASSSRSPTPVRLSPSPSPKITENPNSYLSDPKKYIFQIIYALVFLYYIYIIVVSSFFSGFCESDQNCWKFCVDCPQGAICTKKDFACKDEQSQKFFRICHAPGNMVKSEDLKILHEYQTKIYKFAKGKTVTVSDVVEHFRNNTDDSYDFDENDVEIIWTYDRHYYINDQGVLSYHLPQWFIFIVLNLLVYFSLKLLDHYFTCKYFTIFVPLLILAIHKVAIYEMNHSIFT</sequence>
<dbReference type="VEuPathDB" id="TrichDB:TRFO_24970"/>
<organism evidence="3 4">
    <name type="scientific">Tritrichomonas foetus</name>
    <dbReference type="NCBI Taxonomy" id="1144522"/>
    <lineage>
        <taxon>Eukaryota</taxon>
        <taxon>Metamonada</taxon>
        <taxon>Parabasalia</taxon>
        <taxon>Tritrichomonadida</taxon>
        <taxon>Tritrichomonadidae</taxon>
        <taxon>Tritrichomonas</taxon>
    </lineage>
</organism>
<keyword evidence="4" id="KW-1185">Reference proteome</keyword>
<keyword evidence="2" id="KW-0812">Transmembrane</keyword>
<evidence type="ECO:0000256" key="1">
    <source>
        <dbReference type="SAM" id="MobiDB-lite"/>
    </source>
</evidence>
<keyword evidence="2" id="KW-0472">Membrane</keyword>
<feature type="transmembrane region" description="Helical" evidence="2">
    <location>
        <begin position="49"/>
        <end position="75"/>
    </location>
</feature>
<accession>A0A1J4K7E3</accession>
<comment type="caution">
    <text evidence="3">The sequence shown here is derived from an EMBL/GenBank/DDBJ whole genome shotgun (WGS) entry which is preliminary data.</text>
</comment>
<reference evidence="3" key="1">
    <citation type="submission" date="2016-10" db="EMBL/GenBank/DDBJ databases">
        <authorList>
            <person name="Benchimol M."/>
            <person name="Almeida L.G."/>
            <person name="Vasconcelos A.T."/>
            <person name="Perreira-Neves A."/>
            <person name="Rosa I.A."/>
            <person name="Tasca T."/>
            <person name="Bogo M.R."/>
            <person name="de Souza W."/>
        </authorList>
    </citation>
    <scope>NUCLEOTIDE SEQUENCE [LARGE SCALE GENOMIC DNA]</scope>
    <source>
        <strain evidence="3">K</strain>
    </source>
</reference>
<feature type="region of interest" description="Disordered" evidence="1">
    <location>
        <begin position="1"/>
        <end position="39"/>
    </location>
</feature>
<evidence type="ECO:0000313" key="3">
    <source>
        <dbReference type="EMBL" id="OHT06922.1"/>
    </source>
</evidence>
<feature type="compositionally biased region" description="Low complexity" evidence="1">
    <location>
        <begin position="1"/>
        <end position="21"/>
    </location>
</feature>
<evidence type="ECO:0000256" key="2">
    <source>
        <dbReference type="SAM" id="Phobius"/>
    </source>
</evidence>
<dbReference type="AlphaFoldDB" id="A0A1J4K7E3"/>
<name>A0A1J4K7E3_9EUKA</name>
<keyword evidence="2" id="KW-1133">Transmembrane helix</keyword>
<dbReference type="Proteomes" id="UP000179807">
    <property type="component" value="Unassembled WGS sequence"/>
</dbReference>
<protein>
    <submittedName>
        <fullName evidence="3">Uncharacterized protein</fullName>
    </submittedName>
</protein>
<evidence type="ECO:0000313" key="4">
    <source>
        <dbReference type="Proteomes" id="UP000179807"/>
    </source>
</evidence>
<feature type="transmembrane region" description="Helical" evidence="2">
    <location>
        <begin position="219"/>
        <end position="237"/>
    </location>
</feature>
<gene>
    <name evidence="3" type="ORF">TRFO_24970</name>
</gene>
<dbReference type="GeneID" id="94838753"/>
<feature type="transmembrane region" description="Helical" evidence="2">
    <location>
        <begin position="186"/>
        <end position="207"/>
    </location>
</feature>
<proteinExistence type="predicted"/>
<dbReference type="EMBL" id="MLAK01000711">
    <property type="protein sequence ID" value="OHT06922.1"/>
    <property type="molecule type" value="Genomic_DNA"/>
</dbReference>
<dbReference type="RefSeq" id="XP_068360058.1">
    <property type="nucleotide sequence ID" value="XM_068504049.1"/>
</dbReference>